<dbReference type="FunFam" id="3.30.70.270:FF:000001">
    <property type="entry name" value="Diguanylate cyclase domain protein"/>
    <property type="match status" value="1"/>
</dbReference>
<dbReference type="PANTHER" id="PTHR45138:SF9">
    <property type="entry name" value="DIGUANYLATE CYCLASE DGCM-RELATED"/>
    <property type="match status" value="1"/>
</dbReference>
<protein>
    <recommendedName>
        <fullName evidence="1">diguanylate cyclase</fullName>
        <ecNumber evidence="1">2.7.7.65</ecNumber>
    </recommendedName>
</protein>
<dbReference type="CDD" id="cd01949">
    <property type="entry name" value="GGDEF"/>
    <property type="match status" value="1"/>
</dbReference>
<dbReference type="InterPro" id="IPR029787">
    <property type="entry name" value="Nucleotide_cyclase"/>
</dbReference>
<dbReference type="SUPFAM" id="SSF55073">
    <property type="entry name" value="Nucleotide cyclase"/>
    <property type="match status" value="1"/>
</dbReference>
<feature type="domain" description="GGDEF" evidence="3">
    <location>
        <begin position="174"/>
        <end position="304"/>
    </location>
</feature>
<dbReference type="SUPFAM" id="SSF55785">
    <property type="entry name" value="PYP-like sensor domain (PAS domain)"/>
    <property type="match status" value="1"/>
</dbReference>
<name>A0A318JJW1_9NEIS</name>
<dbReference type="GO" id="GO:0043709">
    <property type="term" value="P:cell adhesion involved in single-species biofilm formation"/>
    <property type="evidence" value="ECO:0007669"/>
    <property type="project" value="TreeGrafter"/>
</dbReference>
<accession>A0A318JJW1</accession>
<dbReference type="Proteomes" id="UP000248395">
    <property type="component" value="Unassembled WGS sequence"/>
</dbReference>
<dbReference type="SMART" id="SM00267">
    <property type="entry name" value="GGDEF"/>
    <property type="match status" value="1"/>
</dbReference>
<dbReference type="InterPro" id="IPR000014">
    <property type="entry name" value="PAS"/>
</dbReference>
<dbReference type="Pfam" id="PF00990">
    <property type="entry name" value="GGDEF"/>
    <property type="match status" value="1"/>
</dbReference>
<evidence type="ECO:0000259" key="3">
    <source>
        <dbReference type="PROSITE" id="PS50887"/>
    </source>
</evidence>
<dbReference type="NCBIfam" id="TIGR00254">
    <property type="entry name" value="GGDEF"/>
    <property type="match status" value="1"/>
</dbReference>
<evidence type="ECO:0000313" key="5">
    <source>
        <dbReference type="Proteomes" id="UP000248395"/>
    </source>
</evidence>
<evidence type="ECO:0000256" key="2">
    <source>
        <dbReference type="ARBA" id="ARBA00034247"/>
    </source>
</evidence>
<dbReference type="Gene3D" id="3.30.70.270">
    <property type="match status" value="1"/>
</dbReference>
<dbReference type="PROSITE" id="PS50887">
    <property type="entry name" value="GGDEF"/>
    <property type="match status" value="1"/>
</dbReference>
<proteinExistence type="predicted"/>
<dbReference type="GO" id="GO:0005886">
    <property type="term" value="C:plasma membrane"/>
    <property type="evidence" value="ECO:0007669"/>
    <property type="project" value="TreeGrafter"/>
</dbReference>
<sequence>MSLPEQGAIAGELQAALHDSPVLLALFDRHDRLRYANAAFCQAYDVAPHETLSWSELMRRNYQRCIGALIYTHDFEAWLVSARSRRGKQVYRAFEADLTDGRWIWMTEAMQPDGSMLCVATDMSELKVSERELRQARDLAQRAAQTDPLTSICNRSAIMQQFARLLARAAANGLPLAVAIIDLDHFKQINDRLGHPAGDRVIIDFVQRIQPMLRPHDGFGRLGGEEFLLLLPGYSQSEAELSLHAMLAAVAASRPLPELPGFGYSCSAGLAMWRAGDDLAQLYARADVALYQAKASGRNTLCRH</sequence>
<evidence type="ECO:0000313" key="4">
    <source>
        <dbReference type="EMBL" id="PXX49518.1"/>
    </source>
</evidence>
<dbReference type="GO" id="GO:1902201">
    <property type="term" value="P:negative regulation of bacterial-type flagellum-dependent cell motility"/>
    <property type="evidence" value="ECO:0007669"/>
    <property type="project" value="TreeGrafter"/>
</dbReference>
<dbReference type="InterPro" id="IPR043128">
    <property type="entry name" value="Rev_trsase/Diguanyl_cyclase"/>
</dbReference>
<dbReference type="EC" id="2.7.7.65" evidence="1"/>
<dbReference type="AlphaFoldDB" id="A0A318JJW1"/>
<dbReference type="OrthoDB" id="9813903at2"/>
<reference evidence="4 5" key="1">
    <citation type="submission" date="2018-05" db="EMBL/GenBank/DDBJ databases">
        <title>Genomic Encyclopedia of Type Strains, Phase IV (KMG-IV): sequencing the most valuable type-strain genomes for metagenomic binning, comparative biology and taxonomic classification.</title>
        <authorList>
            <person name="Goeker M."/>
        </authorList>
    </citation>
    <scope>NUCLEOTIDE SEQUENCE [LARGE SCALE GENOMIC DNA]</scope>
    <source>
        <strain evidence="4 5">DSM 25134</strain>
    </source>
</reference>
<dbReference type="InterPro" id="IPR000160">
    <property type="entry name" value="GGDEF_dom"/>
</dbReference>
<dbReference type="Gene3D" id="3.30.450.20">
    <property type="entry name" value="PAS domain"/>
    <property type="match status" value="1"/>
</dbReference>
<dbReference type="Pfam" id="PF13188">
    <property type="entry name" value="PAS_8"/>
    <property type="match status" value="1"/>
</dbReference>
<dbReference type="GO" id="GO:0052621">
    <property type="term" value="F:diguanylate cyclase activity"/>
    <property type="evidence" value="ECO:0007669"/>
    <property type="project" value="UniProtKB-EC"/>
</dbReference>
<organism evidence="4 5">
    <name type="scientific">Aquitalea magnusonii</name>
    <dbReference type="NCBI Taxonomy" id="332411"/>
    <lineage>
        <taxon>Bacteria</taxon>
        <taxon>Pseudomonadati</taxon>
        <taxon>Pseudomonadota</taxon>
        <taxon>Betaproteobacteria</taxon>
        <taxon>Neisseriales</taxon>
        <taxon>Chromobacteriaceae</taxon>
        <taxon>Aquitalea</taxon>
    </lineage>
</organism>
<dbReference type="PANTHER" id="PTHR45138">
    <property type="entry name" value="REGULATORY COMPONENTS OF SENSORY TRANSDUCTION SYSTEM"/>
    <property type="match status" value="1"/>
</dbReference>
<comment type="caution">
    <text evidence="4">The sequence shown here is derived from an EMBL/GenBank/DDBJ whole genome shotgun (WGS) entry which is preliminary data.</text>
</comment>
<dbReference type="InterPro" id="IPR050469">
    <property type="entry name" value="Diguanylate_Cyclase"/>
</dbReference>
<keyword evidence="5" id="KW-1185">Reference proteome</keyword>
<comment type="catalytic activity">
    <reaction evidence="2">
        <text>2 GTP = 3',3'-c-di-GMP + 2 diphosphate</text>
        <dbReference type="Rhea" id="RHEA:24898"/>
        <dbReference type="ChEBI" id="CHEBI:33019"/>
        <dbReference type="ChEBI" id="CHEBI:37565"/>
        <dbReference type="ChEBI" id="CHEBI:58805"/>
        <dbReference type="EC" id="2.7.7.65"/>
    </reaction>
</comment>
<evidence type="ECO:0000256" key="1">
    <source>
        <dbReference type="ARBA" id="ARBA00012528"/>
    </source>
</evidence>
<gene>
    <name evidence="4" type="ORF">DFR38_104160</name>
</gene>
<dbReference type="EMBL" id="QJKC01000004">
    <property type="protein sequence ID" value="PXX49518.1"/>
    <property type="molecule type" value="Genomic_DNA"/>
</dbReference>
<dbReference type="RefSeq" id="WP_059286508.1">
    <property type="nucleotide sequence ID" value="NZ_LNQU01000085.1"/>
</dbReference>
<dbReference type="InterPro" id="IPR035965">
    <property type="entry name" value="PAS-like_dom_sf"/>
</dbReference>